<protein>
    <submittedName>
        <fullName evidence="1">Uncharacterized protein</fullName>
    </submittedName>
</protein>
<accession>A0ACB0ZI34</accession>
<keyword evidence="2" id="KW-1185">Reference proteome</keyword>
<comment type="caution">
    <text evidence="1">The sequence shown here is derived from an EMBL/GenBank/DDBJ whole genome shotgun (WGS) entry which is preliminary data.</text>
</comment>
<proteinExistence type="predicted"/>
<sequence length="83" mass="9646">MIRLLGLFEMEEVEKEIFEKIILTFPRLGRFEGIRGNIRRSRLYWGGGEGGGGYKDIWGYKGEIERLKGIEEDIIVLCGLRRI</sequence>
<organism evidence="1 2">
    <name type="scientific">Meloidogyne enterolobii</name>
    <name type="common">Root-knot nematode worm</name>
    <name type="synonym">Meloidogyne mayaguensis</name>
    <dbReference type="NCBI Taxonomy" id="390850"/>
    <lineage>
        <taxon>Eukaryota</taxon>
        <taxon>Metazoa</taxon>
        <taxon>Ecdysozoa</taxon>
        <taxon>Nematoda</taxon>
        <taxon>Chromadorea</taxon>
        <taxon>Rhabditida</taxon>
        <taxon>Tylenchina</taxon>
        <taxon>Tylenchomorpha</taxon>
        <taxon>Tylenchoidea</taxon>
        <taxon>Meloidogynidae</taxon>
        <taxon>Meloidogyninae</taxon>
        <taxon>Meloidogyne</taxon>
    </lineage>
</organism>
<gene>
    <name evidence="1" type="ORF">MENTE1834_LOCUS24822</name>
</gene>
<dbReference type="Proteomes" id="UP001497535">
    <property type="component" value="Unassembled WGS sequence"/>
</dbReference>
<evidence type="ECO:0000313" key="1">
    <source>
        <dbReference type="EMBL" id="CAK5077860.1"/>
    </source>
</evidence>
<reference evidence="1" key="1">
    <citation type="submission" date="2023-11" db="EMBL/GenBank/DDBJ databases">
        <authorList>
            <person name="Poullet M."/>
        </authorList>
    </citation>
    <scope>NUCLEOTIDE SEQUENCE</scope>
    <source>
        <strain evidence="1">E1834</strain>
    </source>
</reference>
<name>A0ACB0ZI34_MELEN</name>
<evidence type="ECO:0000313" key="2">
    <source>
        <dbReference type="Proteomes" id="UP001497535"/>
    </source>
</evidence>
<dbReference type="EMBL" id="CAVMJV010000033">
    <property type="protein sequence ID" value="CAK5077860.1"/>
    <property type="molecule type" value="Genomic_DNA"/>
</dbReference>